<dbReference type="SMART" id="SM00149">
    <property type="entry name" value="PLCYc"/>
    <property type="match status" value="1"/>
</dbReference>
<protein>
    <recommendedName>
        <fullName evidence="1">Phosphoinositide phospholipase C</fullName>
        <ecNumber evidence="1">3.1.4.11</ecNumber>
    </recommendedName>
</protein>
<organism evidence="4 5">
    <name type="scientific">Fusarium beomiforme</name>
    <dbReference type="NCBI Taxonomy" id="44412"/>
    <lineage>
        <taxon>Eukaryota</taxon>
        <taxon>Fungi</taxon>
        <taxon>Dikarya</taxon>
        <taxon>Ascomycota</taxon>
        <taxon>Pezizomycotina</taxon>
        <taxon>Sordariomycetes</taxon>
        <taxon>Hypocreomycetidae</taxon>
        <taxon>Hypocreales</taxon>
        <taxon>Nectriaceae</taxon>
        <taxon>Fusarium</taxon>
        <taxon>Fusarium burgessii species complex</taxon>
    </lineage>
</organism>
<accession>A0A9P5DVI0</accession>
<dbReference type="Gene3D" id="3.20.20.190">
    <property type="entry name" value="Phosphatidylinositol (PI) phosphodiesterase"/>
    <property type="match status" value="1"/>
</dbReference>
<dbReference type="InterPro" id="IPR017946">
    <property type="entry name" value="PLC-like_Pdiesterase_TIM-brl"/>
</dbReference>
<dbReference type="PANTHER" id="PTHR10336:SF82">
    <property type="entry name" value="PHOSPHOINOSITIDE PHOSPHOLIPASE C"/>
    <property type="match status" value="1"/>
</dbReference>
<dbReference type="SUPFAM" id="SSF51695">
    <property type="entry name" value="PLC-like phosphodiesterases"/>
    <property type="match status" value="1"/>
</dbReference>
<dbReference type="OrthoDB" id="20872at2759"/>
<dbReference type="Proteomes" id="UP000730481">
    <property type="component" value="Unassembled WGS sequence"/>
</dbReference>
<reference evidence="4" key="2">
    <citation type="submission" date="2020-02" db="EMBL/GenBank/DDBJ databases">
        <title>Identification and distribution of gene clusters putatively required for synthesis of sphingolipid metabolism inhibitors in phylogenetically diverse species of the filamentous fungus Fusarium.</title>
        <authorList>
            <person name="Kim H.-S."/>
            <person name="Busman M."/>
            <person name="Brown D.W."/>
            <person name="Divon H."/>
            <person name="Uhlig S."/>
            <person name="Proctor R.H."/>
        </authorList>
    </citation>
    <scope>NUCLEOTIDE SEQUENCE</scope>
    <source>
        <strain evidence="4">NRRL 25174</strain>
    </source>
</reference>
<proteinExistence type="predicted"/>
<keyword evidence="1" id="KW-0378">Hydrolase</keyword>
<dbReference type="GO" id="GO:0016042">
    <property type="term" value="P:lipid catabolic process"/>
    <property type="evidence" value="ECO:0007669"/>
    <property type="project" value="UniProtKB-KW"/>
</dbReference>
<evidence type="ECO:0000256" key="2">
    <source>
        <dbReference type="SAM" id="MobiDB-lite"/>
    </source>
</evidence>
<evidence type="ECO:0000259" key="3">
    <source>
        <dbReference type="PROSITE" id="PS50008"/>
    </source>
</evidence>
<dbReference type="AlphaFoldDB" id="A0A9P5DVI0"/>
<keyword evidence="5" id="KW-1185">Reference proteome</keyword>
<dbReference type="GO" id="GO:0004435">
    <property type="term" value="F:phosphatidylinositol-4,5-bisphosphate phospholipase C activity"/>
    <property type="evidence" value="ECO:0007669"/>
    <property type="project" value="UniProtKB-EC"/>
</dbReference>
<gene>
    <name evidence="4" type="ORF">FBEOM_9830</name>
</gene>
<dbReference type="PRINTS" id="PR00390">
    <property type="entry name" value="PHPHLIPASEC"/>
</dbReference>
<keyword evidence="1" id="KW-0443">Lipid metabolism</keyword>
<dbReference type="Pfam" id="PF00388">
    <property type="entry name" value="PI-PLC-X"/>
    <property type="match status" value="1"/>
</dbReference>
<evidence type="ECO:0000256" key="1">
    <source>
        <dbReference type="RuleBase" id="RU361133"/>
    </source>
</evidence>
<feature type="region of interest" description="Disordered" evidence="2">
    <location>
        <begin position="446"/>
        <end position="483"/>
    </location>
</feature>
<dbReference type="EC" id="3.1.4.11" evidence="1"/>
<sequence length="1025" mass="114737">MDFMRLSARDLSNKCLEAFQQCLTGQSADPGLLDQVTSLDERFVYRLADFNLWIDGIGALAPSKASLDSRLSERQIDLSLVKGNLIMLFQSLEDCLNLLKTKQSLQDALLDIDSALESLVSLSLAIRRTGRRSRLHKADRLFNPEEHDELRKHLEAIILLRPGEGPCDGDDEFKRKMDSLTAVQNHLVMANLKRRNRYIQAHLHSLGLKKRATGFDQRPIPETTEKVTTPAPSSKSKLGAVAAPIATRFPQKPSQPLAAPMSVTSASIPESKLEYKEPVAKKSEATPMTAIEEDISAIISSSAQARMGIENCPLCEVKGDVDSPELIDHVLEHIHDFSLRSLPWPTSPEVDLGGEVGSFNTEGEVAVAVTQWLEGYEHEKKDIDPTLQLSSCDYGRLAIITEQIQSREQDKLGFDIHFADEHGDESAEAETDVSQLTQDTLDTLKGTSQASEVAEGHAEERRNEADTNERAGRQPTTGLRKLTGRIFSRNKSKDLGTQIDPKVVESFTQFPVLGQQAYDVLAKVYQRRIESIIRRKSLFSDFIRSVQGQEISATNHAVSDLDSFLQVMIGSYLHALKPLSLKDMTKKISNYFINTSHRTLLSRASSNSHASLDSIAEALRTGYRSIDIEVWDGVDDAMNDVQQEDPRVLYEPPSSLTQPATKRSTRLLAKAKDPAAFEVPKITLSMPEEPVSQLMPVVKGSWPLSEAFSFLDVCVVIRNSAFLKNNMPIIVNFIVHAGPGQQHMMVDIMTEAWRGFLLDEPLDSRDPRFELPRLEDLQNKILVKVSRPAKNEMDRGLPDTLLYDEHQSNFLIDRLDSLNVYLQSETFEGFESQQSKTPIHVFSWQENELKELVSSSPGDLLEHNRNYFCRVNPTSARADSSNLDPLDFWKYGVQMAAISHLNVDEGLMVNSGIFDDEDGWVLKPFGYRSIIEDISNNIETTAIRITKFSILVFKDQLFQLTTKDGTNKQTKDLSSLIKITMHSRGDRYQFTRQNLAGKDDDSGAFGYKMAIDAIAGIIPELTVIK</sequence>
<dbReference type="SMART" id="SM00148">
    <property type="entry name" value="PLCXc"/>
    <property type="match status" value="1"/>
</dbReference>
<dbReference type="GO" id="GO:0048015">
    <property type="term" value="P:phosphatidylinositol-mediated signaling"/>
    <property type="evidence" value="ECO:0007669"/>
    <property type="project" value="TreeGrafter"/>
</dbReference>
<dbReference type="Pfam" id="PF00387">
    <property type="entry name" value="PI-PLC-Y"/>
    <property type="match status" value="1"/>
</dbReference>
<dbReference type="InterPro" id="IPR001192">
    <property type="entry name" value="PI-PLC_fam"/>
</dbReference>
<dbReference type="InterPro" id="IPR001711">
    <property type="entry name" value="PLipase_C_Pinositol-sp_Y"/>
</dbReference>
<dbReference type="EMBL" id="PVQB02000505">
    <property type="protein sequence ID" value="KAF4336314.1"/>
    <property type="molecule type" value="Genomic_DNA"/>
</dbReference>
<dbReference type="PANTHER" id="PTHR10336">
    <property type="entry name" value="PHOSPHOINOSITIDE-SPECIFIC PHOSPHOLIPASE C FAMILY PROTEIN"/>
    <property type="match status" value="1"/>
</dbReference>
<feature type="domain" description="PI-PLC Y-box" evidence="3">
    <location>
        <begin position="815"/>
        <end position="927"/>
    </location>
</feature>
<name>A0A9P5DVI0_9HYPO</name>
<feature type="compositionally biased region" description="Basic and acidic residues" evidence="2">
    <location>
        <begin position="454"/>
        <end position="472"/>
    </location>
</feature>
<evidence type="ECO:0000313" key="4">
    <source>
        <dbReference type="EMBL" id="KAF4336314.1"/>
    </source>
</evidence>
<comment type="caution">
    <text evidence="4">The sequence shown here is derived from an EMBL/GenBank/DDBJ whole genome shotgun (WGS) entry which is preliminary data.</text>
</comment>
<dbReference type="PROSITE" id="PS50008">
    <property type="entry name" value="PIPLC_Y_DOMAIN"/>
    <property type="match status" value="1"/>
</dbReference>
<evidence type="ECO:0000313" key="5">
    <source>
        <dbReference type="Proteomes" id="UP000730481"/>
    </source>
</evidence>
<comment type="catalytic activity">
    <reaction evidence="1">
        <text>a 1,2-diacyl-sn-glycero-3-phospho-(1D-myo-inositol-4,5-bisphosphate) + H2O = 1D-myo-inositol 1,4,5-trisphosphate + a 1,2-diacyl-sn-glycerol + H(+)</text>
        <dbReference type="Rhea" id="RHEA:33179"/>
        <dbReference type="ChEBI" id="CHEBI:15377"/>
        <dbReference type="ChEBI" id="CHEBI:15378"/>
        <dbReference type="ChEBI" id="CHEBI:17815"/>
        <dbReference type="ChEBI" id="CHEBI:58456"/>
        <dbReference type="ChEBI" id="CHEBI:203600"/>
        <dbReference type="EC" id="3.1.4.11"/>
    </reaction>
</comment>
<dbReference type="InterPro" id="IPR000909">
    <property type="entry name" value="PLipase_C_PInositol-sp_X_dom"/>
</dbReference>
<dbReference type="PROSITE" id="PS50007">
    <property type="entry name" value="PIPLC_X_DOMAIN"/>
    <property type="match status" value="1"/>
</dbReference>
<dbReference type="GO" id="GO:0051209">
    <property type="term" value="P:release of sequestered calcium ion into cytosol"/>
    <property type="evidence" value="ECO:0007669"/>
    <property type="project" value="TreeGrafter"/>
</dbReference>
<reference evidence="4" key="1">
    <citation type="journal article" date="2017" name="Mycologia">
        <title>Fusarium algeriense, sp. nov., a novel toxigenic crown rot pathogen of durum wheat from Algeria is nested in the Fusarium burgessii species complex.</title>
        <authorList>
            <person name="Laraba I."/>
            <person name="Keddad A."/>
            <person name="Boureghda H."/>
            <person name="Abdallah N."/>
            <person name="Vaughan M.M."/>
            <person name="Proctor R.H."/>
            <person name="Busman M."/>
            <person name="O'Donnell K."/>
        </authorList>
    </citation>
    <scope>NUCLEOTIDE SEQUENCE</scope>
    <source>
        <strain evidence="4">NRRL 25174</strain>
    </source>
</reference>
<keyword evidence="1" id="KW-0442">Lipid degradation</keyword>